<dbReference type="RefSeq" id="WP_021758790.1">
    <property type="nucleotide sequence ID" value="NC_022444.1"/>
</dbReference>
<dbReference type="PATRIC" id="fig|1121448.10.peg.267"/>
<gene>
    <name evidence="6" type="ORF">DGI_0262</name>
</gene>
<dbReference type="InterPro" id="IPR003439">
    <property type="entry name" value="ABC_transporter-like_ATP-bd"/>
</dbReference>
<dbReference type="OrthoDB" id="9809450at2"/>
<dbReference type="PROSITE" id="PS50893">
    <property type="entry name" value="ABC_TRANSPORTER_2"/>
    <property type="match status" value="1"/>
</dbReference>
<dbReference type="eggNOG" id="COG1131">
    <property type="taxonomic scope" value="Bacteria"/>
</dbReference>
<dbReference type="PANTHER" id="PTHR43335">
    <property type="entry name" value="ABC TRANSPORTER, ATP-BINDING PROTEIN"/>
    <property type="match status" value="1"/>
</dbReference>
<keyword evidence="2" id="KW-0813">Transport</keyword>
<comment type="similarity">
    <text evidence="1">Belongs to the ABC transporter superfamily.</text>
</comment>
<keyword evidence="3" id="KW-0547">Nucleotide-binding</keyword>
<dbReference type="InterPro" id="IPR003593">
    <property type="entry name" value="AAA+_ATPase"/>
</dbReference>
<evidence type="ECO:0000313" key="7">
    <source>
        <dbReference type="Proteomes" id="UP000016587"/>
    </source>
</evidence>
<dbReference type="GO" id="GO:0016887">
    <property type="term" value="F:ATP hydrolysis activity"/>
    <property type="evidence" value="ECO:0007669"/>
    <property type="project" value="InterPro"/>
</dbReference>
<dbReference type="PANTHER" id="PTHR43335:SF11">
    <property type="entry name" value="ABC TRANSPORTER RELATED"/>
    <property type="match status" value="1"/>
</dbReference>
<feature type="domain" description="ABC transporter" evidence="5">
    <location>
        <begin position="2"/>
        <end position="229"/>
    </location>
</feature>
<dbReference type="HOGENOM" id="CLU_000604_1_2_7"/>
<dbReference type="KEGG" id="dgg:DGI_0262"/>
<keyword evidence="4" id="KW-0067">ATP-binding</keyword>
<evidence type="ECO:0000259" key="5">
    <source>
        <dbReference type="PROSITE" id="PS50893"/>
    </source>
</evidence>
<evidence type="ECO:0000256" key="1">
    <source>
        <dbReference type="ARBA" id="ARBA00005417"/>
    </source>
</evidence>
<evidence type="ECO:0000256" key="3">
    <source>
        <dbReference type="ARBA" id="ARBA00022741"/>
    </source>
</evidence>
<evidence type="ECO:0000256" key="4">
    <source>
        <dbReference type="ARBA" id="ARBA00022840"/>
    </source>
</evidence>
<keyword evidence="7" id="KW-1185">Reference proteome</keyword>
<reference evidence="7" key="2">
    <citation type="submission" date="2013-07" db="EMBL/GenBank/DDBJ databases">
        <authorList>
            <person name="Morais-Silva F.O."/>
            <person name="Rezende A.M."/>
            <person name="Pimentel C."/>
            <person name="Resende D.M."/>
            <person name="Santos C.I."/>
            <person name="Clemente C."/>
            <person name="de Oliveira L.M."/>
            <person name="da Silva S.M."/>
            <person name="Costa D.A."/>
            <person name="Varela-Raposo A."/>
            <person name="Horacio E.C.A."/>
            <person name="Matos M."/>
            <person name="Flores O."/>
            <person name="Ruiz J.C."/>
            <person name="Rodrigues-Pousada C."/>
        </authorList>
    </citation>
    <scope>NUCLEOTIDE SEQUENCE [LARGE SCALE GENOMIC DNA]</scope>
    <source>
        <strain evidence="7">ATCC 19364 / DSM 1382 / NCIMB 9332 / VKM B-1759</strain>
    </source>
</reference>
<dbReference type="Proteomes" id="UP000016587">
    <property type="component" value="Chromosome"/>
</dbReference>
<dbReference type="GO" id="GO:0005524">
    <property type="term" value="F:ATP binding"/>
    <property type="evidence" value="ECO:0007669"/>
    <property type="project" value="UniProtKB-KW"/>
</dbReference>
<dbReference type="SMART" id="SM00382">
    <property type="entry name" value="AAA"/>
    <property type="match status" value="1"/>
</dbReference>
<dbReference type="AlphaFoldDB" id="T2G7D6"/>
<evidence type="ECO:0000256" key="2">
    <source>
        <dbReference type="ARBA" id="ARBA00022448"/>
    </source>
</evidence>
<evidence type="ECO:0000313" key="6">
    <source>
        <dbReference type="EMBL" id="AGW12193.1"/>
    </source>
</evidence>
<proteinExistence type="inferred from homology"/>
<dbReference type="CDD" id="cd03230">
    <property type="entry name" value="ABC_DR_subfamily_A"/>
    <property type="match status" value="1"/>
</dbReference>
<dbReference type="Gene3D" id="3.40.50.300">
    <property type="entry name" value="P-loop containing nucleotide triphosphate hydrolases"/>
    <property type="match status" value="1"/>
</dbReference>
<reference evidence="6 7" key="1">
    <citation type="journal article" date="2013" name="J. Bacteriol.">
        <title>Roles of HynAB and Ech, the only two hydrogenases found in the model sulfate reducer Desulfovibrio gigas.</title>
        <authorList>
            <person name="Morais-Silva F.O."/>
            <person name="Santos C.I."/>
            <person name="Rodrigues R."/>
            <person name="Pereira I.A."/>
            <person name="Rodrigues-Pousada C."/>
        </authorList>
    </citation>
    <scope>NUCLEOTIDE SEQUENCE [LARGE SCALE GENOMIC DNA]</scope>
    <source>
        <strain evidence="7">ATCC 19364 / DSM 1382 / NCIMB 9332 / VKM B-1759</strain>
    </source>
</reference>
<dbReference type="EMBL" id="CP006585">
    <property type="protein sequence ID" value="AGW12193.1"/>
    <property type="molecule type" value="Genomic_DNA"/>
</dbReference>
<sequence>MLEVRNVRHRYGPVQVLHDVSFTLGKGEILGLLGPNGAGKSTTMRILTGFLIPSAGEVTLDGRNIRKDPIGLRKRLGYMPENMALYPELRVEEYLQWVARLKQSAAPAKQVPEVMARCGLAHVRGKLIRHLSKGYQQRVGLAQAILGQTELLILDEPTVGLDPSQIREIRNLIKEMGQEKTILLSTHILPEVELTCSRVLIINKGRIVAEDTPANLARAFGGQGRHLLRLGVSEHMQEKVLARYRQESFVKIVEPAMQQHGPGAYVLESDPARLPKDQDERDLLTRVAFAEGWPVLEFKPADMSLEDAFVNLVRTEAEATEPVREEAAA</sequence>
<name>T2G7D6_MEGG1</name>
<organism evidence="6 7">
    <name type="scientific">Megalodesulfovibrio gigas (strain ATCC 19364 / DSM 1382 / NCIMB 9332 / VKM B-1759)</name>
    <name type="common">Desulfovibrio gigas</name>
    <dbReference type="NCBI Taxonomy" id="1121448"/>
    <lineage>
        <taxon>Bacteria</taxon>
        <taxon>Pseudomonadati</taxon>
        <taxon>Thermodesulfobacteriota</taxon>
        <taxon>Desulfovibrionia</taxon>
        <taxon>Desulfovibrionales</taxon>
        <taxon>Desulfovibrionaceae</taxon>
        <taxon>Megalodesulfovibrio</taxon>
    </lineage>
</organism>
<dbReference type="STRING" id="1121448.DGI_0262"/>
<dbReference type="InterPro" id="IPR027417">
    <property type="entry name" value="P-loop_NTPase"/>
</dbReference>
<dbReference type="Pfam" id="PF00005">
    <property type="entry name" value="ABC_tran"/>
    <property type="match status" value="1"/>
</dbReference>
<protein>
    <recommendedName>
        <fullName evidence="5">ABC transporter domain-containing protein</fullName>
    </recommendedName>
</protein>
<dbReference type="SUPFAM" id="SSF52540">
    <property type="entry name" value="P-loop containing nucleoside triphosphate hydrolases"/>
    <property type="match status" value="1"/>
</dbReference>
<accession>T2G7D6</accession>